<evidence type="ECO:0000313" key="2">
    <source>
        <dbReference type="Proteomes" id="UP001221558"/>
    </source>
</evidence>
<evidence type="ECO:0000313" key="1">
    <source>
        <dbReference type="EMBL" id="WDF70269.1"/>
    </source>
</evidence>
<sequence>MEKDMRIHLPRPHRRSKIIANKSQQDHQLASTKTAHFVRLTKMNRLKQFLPYGKVEYQQTALHLNNKKQLAI</sequence>
<proteinExistence type="predicted"/>
<reference evidence="1 2" key="1">
    <citation type="submission" date="2023-02" db="EMBL/GenBank/DDBJ databases">
        <title>Genome sequence of Sphingobacterium sp. KACC 22765.</title>
        <authorList>
            <person name="Kim S."/>
            <person name="Heo J."/>
            <person name="Kwon S.-W."/>
        </authorList>
    </citation>
    <scope>NUCLEOTIDE SEQUENCE [LARGE SCALE GENOMIC DNA]</scope>
    <source>
        <strain evidence="1 2">KACC 22765</strain>
    </source>
</reference>
<name>A0ABY7WNY7_9SPHI</name>
<accession>A0ABY7WNY7</accession>
<organism evidence="1 2">
    <name type="scientific">Sphingobacterium oryzagri</name>
    <dbReference type="NCBI Taxonomy" id="3025669"/>
    <lineage>
        <taxon>Bacteria</taxon>
        <taxon>Pseudomonadati</taxon>
        <taxon>Bacteroidota</taxon>
        <taxon>Sphingobacteriia</taxon>
        <taxon>Sphingobacteriales</taxon>
        <taxon>Sphingobacteriaceae</taxon>
        <taxon>Sphingobacterium</taxon>
    </lineage>
</organism>
<dbReference type="Proteomes" id="UP001221558">
    <property type="component" value="Chromosome"/>
</dbReference>
<protein>
    <submittedName>
        <fullName evidence="1">Uncharacterized protein</fullName>
    </submittedName>
</protein>
<dbReference type="RefSeq" id="WP_274268978.1">
    <property type="nucleotide sequence ID" value="NZ_CP117880.1"/>
</dbReference>
<keyword evidence="2" id="KW-1185">Reference proteome</keyword>
<dbReference type="EMBL" id="CP117880">
    <property type="protein sequence ID" value="WDF70269.1"/>
    <property type="molecule type" value="Genomic_DNA"/>
</dbReference>
<gene>
    <name evidence="1" type="ORF">PQ465_07790</name>
</gene>